<proteinExistence type="predicted"/>
<evidence type="ECO:0000313" key="3">
    <source>
        <dbReference type="Proteomes" id="UP000298030"/>
    </source>
</evidence>
<organism evidence="2 3">
    <name type="scientific">Coprinellus micaceus</name>
    <name type="common">Glistening ink-cap mushroom</name>
    <name type="synonym">Coprinus micaceus</name>
    <dbReference type="NCBI Taxonomy" id="71717"/>
    <lineage>
        <taxon>Eukaryota</taxon>
        <taxon>Fungi</taxon>
        <taxon>Dikarya</taxon>
        <taxon>Basidiomycota</taxon>
        <taxon>Agaricomycotina</taxon>
        <taxon>Agaricomycetes</taxon>
        <taxon>Agaricomycetidae</taxon>
        <taxon>Agaricales</taxon>
        <taxon>Agaricineae</taxon>
        <taxon>Psathyrellaceae</taxon>
        <taxon>Coprinellus</taxon>
    </lineage>
</organism>
<evidence type="ECO:0000313" key="2">
    <source>
        <dbReference type="EMBL" id="TEB27249.1"/>
    </source>
</evidence>
<comment type="caution">
    <text evidence="2">The sequence shown here is derived from an EMBL/GenBank/DDBJ whole genome shotgun (WGS) entry which is preliminary data.</text>
</comment>
<sequence>MALVRATWHPTLTVYRLSLITLTTALSTAKVFTTSAASVTIDWVIGIVVFLLVFFLSYYDSDENANPRWLFRTGALEGLQTATRLILRKFASLNDQAAEPAQPPRIRRRLRTPKLTVYRSLITLAAIGFGTSKLYLSLIGEETAPKALEWVYGVVVTLGLYWLGLYEYSPNGPIPWLFTEDCAPLARAMAKLLIGAGTMFLILWGIRSGIYLSIEWVMAIDWYMVLLAVLLIAMTVIGIVSPALFSYLDFLLWVVFSLIDPEGFRHF</sequence>
<dbReference type="OrthoDB" id="3268450at2759"/>
<protein>
    <submittedName>
        <fullName evidence="2">Uncharacterized protein</fullName>
    </submittedName>
</protein>
<feature type="transmembrane region" description="Helical" evidence="1">
    <location>
        <begin position="117"/>
        <end position="138"/>
    </location>
</feature>
<feature type="transmembrane region" description="Helical" evidence="1">
    <location>
        <begin position="39"/>
        <end position="59"/>
    </location>
</feature>
<name>A0A4Y7T145_COPMI</name>
<feature type="transmembrane region" description="Helical" evidence="1">
    <location>
        <begin position="150"/>
        <end position="168"/>
    </location>
</feature>
<evidence type="ECO:0000256" key="1">
    <source>
        <dbReference type="SAM" id="Phobius"/>
    </source>
</evidence>
<dbReference type="Proteomes" id="UP000298030">
    <property type="component" value="Unassembled WGS sequence"/>
</dbReference>
<dbReference type="EMBL" id="QPFP01000041">
    <property type="protein sequence ID" value="TEB27249.1"/>
    <property type="molecule type" value="Genomic_DNA"/>
</dbReference>
<accession>A0A4Y7T145</accession>
<keyword evidence="1" id="KW-0812">Transmembrane</keyword>
<feature type="transmembrane region" description="Helical" evidence="1">
    <location>
        <begin position="222"/>
        <end position="248"/>
    </location>
</feature>
<dbReference type="AlphaFoldDB" id="A0A4Y7T145"/>
<feature type="transmembrane region" description="Helical" evidence="1">
    <location>
        <begin position="188"/>
        <end position="210"/>
    </location>
</feature>
<keyword evidence="1" id="KW-0472">Membrane</keyword>
<feature type="transmembrane region" description="Helical" evidence="1">
    <location>
        <begin position="12"/>
        <end position="32"/>
    </location>
</feature>
<keyword evidence="1" id="KW-1133">Transmembrane helix</keyword>
<reference evidence="2 3" key="1">
    <citation type="journal article" date="2019" name="Nat. Ecol. Evol.">
        <title>Megaphylogeny resolves global patterns of mushroom evolution.</title>
        <authorList>
            <person name="Varga T."/>
            <person name="Krizsan K."/>
            <person name="Foldi C."/>
            <person name="Dima B."/>
            <person name="Sanchez-Garcia M."/>
            <person name="Sanchez-Ramirez S."/>
            <person name="Szollosi G.J."/>
            <person name="Szarkandi J.G."/>
            <person name="Papp V."/>
            <person name="Albert L."/>
            <person name="Andreopoulos W."/>
            <person name="Angelini C."/>
            <person name="Antonin V."/>
            <person name="Barry K.W."/>
            <person name="Bougher N.L."/>
            <person name="Buchanan P."/>
            <person name="Buyck B."/>
            <person name="Bense V."/>
            <person name="Catcheside P."/>
            <person name="Chovatia M."/>
            <person name="Cooper J."/>
            <person name="Damon W."/>
            <person name="Desjardin D."/>
            <person name="Finy P."/>
            <person name="Geml J."/>
            <person name="Haridas S."/>
            <person name="Hughes K."/>
            <person name="Justo A."/>
            <person name="Karasinski D."/>
            <person name="Kautmanova I."/>
            <person name="Kiss B."/>
            <person name="Kocsube S."/>
            <person name="Kotiranta H."/>
            <person name="LaButti K.M."/>
            <person name="Lechner B.E."/>
            <person name="Liimatainen K."/>
            <person name="Lipzen A."/>
            <person name="Lukacs Z."/>
            <person name="Mihaltcheva S."/>
            <person name="Morgado L.N."/>
            <person name="Niskanen T."/>
            <person name="Noordeloos M.E."/>
            <person name="Ohm R.A."/>
            <person name="Ortiz-Santana B."/>
            <person name="Ovrebo C."/>
            <person name="Racz N."/>
            <person name="Riley R."/>
            <person name="Savchenko A."/>
            <person name="Shiryaev A."/>
            <person name="Soop K."/>
            <person name="Spirin V."/>
            <person name="Szebenyi C."/>
            <person name="Tomsovsky M."/>
            <person name="Tulloss R.E."/>
            <person name="Uehling J."/>
            <person name="Grigoriev I.V."/>
            <person name="Vagvolgyi C."/>
            <person name="Papp T."/>
            <person name="Martin F.M."/>
            <person name="Miettinen O."/>
            <person name="Hibbett D.S."/>
            <person name="Nagy L.G."/>
        </authorList>
    </citation>
    <scope>NUCLEOTIDE SEQUENCE [LARGE SCALE GENOMIC DNA]</scope>
    <source>
        <strain evidence="2 3">FP101781</strain>
    </source>
</reference>
<keyword evidence="3" id="KW-1185">Reference proteome</keyword>
<gene>
    <name evidence="2" type="ORF">FA13DRAFT_946670</name>
</gene>